<keyword evidence="1" id="KW-1133">Transmembrane helix</keyword>
<evidence type="ECO:0000313" key="3">
    <source>
        <dbReference type="Proteomes" id="UP001500420"/>
    </source>
</evidence>
<dbReference type="InterPro" id="IPR055690">
    <property type="entry name" value="DUF7266"/>
</dbReference>
<protein>
    <recommendedName>
        <fullName evidence="4">Flagellin</fullName>
    </recommendedName>
</protein>
<evidence type="ECO:0000313" key="2">
    <source>
        <dbReference type="EMBL" id="GAA0660711.1"/>
    </source>
</evidence>
<sequence>MRRKRTFSTDDRGVSTALTHVLTIGITTILISGLFIGTTTMLESQMDRAAYQEMETIGERLGAEITAVDQAANRSSNGTTNVTVSHPNTVAGSSYRIELAHGDDACGTWDRETCLILSASQTSEDVEVPFKNVTAVEPTSVTGGDIRITYNETVDDKITLEEA</sequence>
<accession>A0AAV3T3M8</accession>
<organism evidence="2 3">
    <name type="scientific">Natronoarchaeum mannanilyticum</name>
    <dbReference type="NCBI Taxonomy" id="926360"/>
    <lineage>
        <taxon>Archaea</taxon>
        <taxon>Methanobacteriati</taxon>
        <taxon>Methanobacteriota</taxon>
        <taxon>Stenosarchaea group</taxon>
        <taxon>Halobacteria</taxon>
        <taxon>Halobacteriales</taxon>
        <taxon>Natronoarchaeaceae</taxon>
    </lineage>
</organism>
<dbReference type="RefSeq" id="WP_343771845.1">
    <property type="nucleotide sequence ID" value="NZ_BAAADV010000001.1"/>
</dbReference>
<comment type="caution">
    <text evidence="2">The sequence shown here is derived from an EMBL/GenBank/DDBJ whole genome shotgun (WGS) entry which is preliminary data.</text>
</comment>
<name>A0AAV3T3M8_9EURY</name>
<dbReference type="Proteomes" id="UP001500420">
    <property type="component" value="Unassembled WGS sequence"/>
</dbReference>
<feature type="transmembrane region" description="Helical" evidence="1">
    <location>
        <begin position="21"/>
        <end position="42"/>
    </location>
</feature>
<reference evidence="2 3" key="1">
    <citation type="journal article" date="2019" name="Int. J. Syst. Evol. Microbiol.">
        <title>The Global Catalogue of Microorganisms (GCM) 10K type strain sequencing project: providing services to taxonomists for standard genome sequencing and annotation.</title>
        <authorList>
            <consortium name="The Broad Institute Genomics Platform"/>
            <consortium name="The Broad Institute Genome Sequencing Center for Infectious Disease"/>
            <person name="Wu L."/>
            <person name="Ma J."/>
        </authorList>
    </citation>
    <scope>NUCLEOTIDE SEQUENCE [LARGE SCALE GENOMIC DNA]</scope>
    <source>
        <strain evidence="2 3">JCM 16328</strain>
    </source>
</reference>
<dbReference type="AlphaFoldDB" id="A0AAV3T3M8"/>
<keyword evidence="1" id="KW-0472">Membrane</keyword>
<evidence type="ECO:0000256" key="1">
    <source>
        <dbReference type="SAM" id="Phobius"/>
    </source>
</evidence>
<proteinExistence type="predicted"/>
<keyword evidence="1" id="KW-0812">Transmembrane</keyword>
<gene>
    <name evidence="2" type="ORF">GCM10009020_00950</name>
</gene>
<keyword evidence="3" id="KW-1185">Reference proteome</keyword>
<dbReference type="Pfam" id="PF23928">
    <property type="entry name" value="DUF7266"/>
    <property type="match status" value="1"/>
</dbReference>
<dbReference type="EMBL" id="BAAADV010000001">
    <property type="protein sequence ID" value="GAA0660711.1"/>
    <property type="molecule type" value="Genomic_DNA"/>
</dbReference>
<evidence type="ECO:0008006" key="4">
    <source>
        <dbReference type="Google" id="ProtNLM"/>
    </source>
</evidence>